<dbReference type="Pfam" id="PF17263">
    <property type="entry name" value="DUF5329"/>
    <property type="match status" value="1"/>
</dbReference>
<evidence type="ECO:0000313" key="2">
    <source>
        <dbReference type="Proteomes" id="UP000523196"/>
    </source>
</evidence>
<evidence type="ECO:0000313" key="1">
    <source>
        <dbReference type="EMBL" id="MBB1060728.1"/>
    </source>
</evidence>
<dbReference type="Proteomes" id="UP000523196">
    <property type="component" value="Unassembled WGS sequence"/>
</dbReference>
<reference evidence="1 2" key="1">
    <citation type="submission" date="2020-08" db="EMBL/GenBank/DDBJ databases">
        <authorList>
            <person name="Xu S."/>
            <person name="Li A."/>
        </authorList>
    </citation>
    <scope>NUCLEOTIDE SEQUENCE [LARGE SCALE GENOMIC DNA]</scope>
    <source>
        <strain evidence="1 2">119BY6-57</strain>
    </source>
</reference>
<dbReference type="AlphaFoldDB" id="A0A7W3TLX3"/>
<name>A0A7W3TLX3_9GAMM</name>
<dbReference type="InterPro" id="IPR035242">
    <property type="entry name" value="DUF5329"/>
</dbReference>
<dbReference type="EMBL" id="JACHTF010000008">
    <property type="protein sequence ID" value="MBB1060728.1"/>
    <property type="molecule type" value="Genomic_DNA"/>
</dbReference>
<comment type="caution">
    <text evidence="1">The sequence shown here is derived from an EMBL/GenBank/DDBJ whole genome shotgun (WGS) entry which is preliminary data.</text>
</comment>
<accession>A0A7W3TLX3</accession>
<gene>
    <name evidence="1" type="ORF">H4F98_09095</name>
</gene>
<keyword evidence="2" id="KW-1185">Reference proteome</keyword>
<sequence length="117" mass="13144">MALAFVAIPVSAEPPPETVREMEGLIDALRDSGCEFQRNGRWYDGGRAATHLRRKQAWLLERDLISSSEQFIERAGSRSSLTGRPYQVRCPGADPMPSARWLNETLESLRARTSPSR</sequence>
<organism evidence="1 2">
    <name type="scientific">Marilutibacter spongiae</name>
    <dbReference type="NCBI Taxonomy" id="2025720"/>
    <lineage>
        <taxon>Bacteria</taxon>
        <taxon>Pseudomonadati</taxon>
        <taxon>Pseudomonadota</taxon>
        <taxon>Gammaproteobacteria</taxon>
        <taxon>Lysobacterales</taxon>
        <taxon>Lysobacteraceae</taxon>
        <taxon>Marilutibacter</taxon>
    </lineage>
</organism>
<protein>
    <submittedName>
        <fullName evidence="1">DUF5329 domain-containing protein</fullName>
    </submittedName>
</protein>
<proteinExistence type="predicted"/>